<protein>
    <submittedName>
        <fullName evidence="1">Uncharacterized protein</fullName>
    </submittedName>
</protein>
<dbReference type="EMBL" id="HF936020">
    <property type="protein sequence ID" value="CCX14560.1"/>
    <property type="molecule type" value="Genomic_DNA"/>
</dbReference>
<proteinExistence type="predicted"/>
<gene>
    <name evidence="1" type="ORF">PCON_14154</name>
</gene>
<evidence type="ECO:0000313" key="2">
    <source>
        <dbReference type="Proteomes" id="UP000018144"/>
    </source>
</evidence>
<dbReference type="Proteomes" id="UP000018144">
    <property type="component" value="Unassembled WGS sequence"/>
</dbReference>
<reference evidence="1 2" key="1">
    <citation type="journal article" date="2013" name="PLoS Genet.">
        <title>The genome and development-dependent transcriptomes of Pyronema confluens: a window into fungal evolution.</title>
        <authorList>
            <person name="Traeger S."/>
            <person name="Altegoer F."/>
            <person name="Freitag M."/>
            <person name="Gabaldon T."/>
            <person name="Kempken F."/>
            <person name="Kumar A."/>
            <person name="Marcet-Houben M."/>
            <person name="Poggeler S."/>
            <person name="Stajich J.E."/>
            <person name="Nowrousian M."/>
        </authorList>
    </citation>
    <scope>NUCLEOTIDE SEQUENCE [LARGE SCALE GENOMIC DNA]</scope>
    <source>
        <strain evidence="2">CBS 100304</strain>
        <tissue evidence="1">Vegetative mycelium</tissue>
    </source>
</reference>
<sequence length="18" mass="2100">MVEFDCIPFGVKKIAWCI</sequence>
<evidence type="ECO:0000313" key="1">
    <source>
        <dbReference type="EMBL" id="CCX14560.1"/>
    </source>
</evidence>
<organism evidence="1 2">
    <name type="scientific">Pyronema omphalodes (strain CBS 100304)</name>
    <name type="common">Pyronema confluens</name>
    <dbReference type="NCBI Taxonomy" id="1076935"/>
    <lineage>
        <taxon>Eukaryota</taxon>
        <taxon>Fungi</taxon>
        <taxon>Dikarya</taxon>
        <taxon>Ascomycota</taxon>
        <taxon>Pezizomycotina</taxon>
        <taxon>Pezizomycetes</taxon>
        <taxon>Pezizales</taxon>
        <taxon>Pyronemataceae</taxon>
        <taxon>Pyronema</taxon>
    </lineage>
</organism>
<name>U4LM16_PYROM</name>
<keyword evidence="2" id="KW-1185">Reference proteome</keyword>
<accession>U4LM16</accession>
<dbReference type="AlphaFoldDB" id="U4LM16"/>